<evidence type="ECO:0008006" key="4">
    <source>
        <dbReference type="Google" id="ProtNLM"/>
    </source>
</evidence>
<organism evidence="2">
    <name type="scientific">Oryza meridionalis</name>
    <dbReference type="NCBI Taxonomy" id="40149"/>
    <lineage>
        <taxon>Eukaryota</taxon>
        <taxon>Viridiplantae</taxon>
        <taxon>Streptophyta</taxon>
        <taxon>Embryophyta</taxon>
        <taxon>Tracheophyta</taxon>
        <taxon>Spermatophyta</taxon>
        <taxon>Magnoliopsida</taxon>
        <taxon>Liliopsida</taxon>
        <taxon>Poales</taxon>
        <taxon>Poaceae</taxon>
        <taxon>BOP clade</taxon>
        <taxon>Oryzoideae</taxon>
        <taxon>Oryzeae</taxon>
        <taxon>Oryzinae</taxon>
        <taxon>Oryza</taxon>
    </lineage>
</organism>
<dbReference type="Proteomes" id="UP000008021">
    <property type="component" value="Chromosome 3"/>
</dbReference>
<keyword evidence="3" id="KW-1185">Reference proteome</keyword>
<evidence type="ECO:0000313" key="3">
    <source>
        <dbReference type="Proteomes" id="UP000008021"/>
    </source>
</evidence>
<proteinExistence type="predicted"/>
<dbReference type="Gramene" id="OMERI03G26440.1">
    <property type="protein sequence ID" value="OMERI03G26440.1"/>
    <property type="gene ID" value="OMERI03G26440"/>
</dbReference>
<reference evidence="2" key="1">
    <citation type="submission" date="2015-04" db="UniProtKB">
        <authorList>
            <consortium name="EnsemblPlants"/>
        </authorList>
    </citation>
    <scope>IDENTIFICATION</scope>
</reference>
<protein>
    <recommendedName>
        <fullName evidence="4">Bifunctional inhibitor/plant lipid transfer protein/seed storage helical domain-containing protein</fullName>
    </recommendedName>
</protein>
<dbReference type="HOGENOM" id="CLU_2762081_0_0_1"/>
<dbReference type="EnsemblPlants" id="OMERI03G26440.1">
    <property type="protein sequence ID" value="OMERI03G26440.1"/>
    <property type="gene ID" value="OMERI03G26440"/>
</dbReference>
<feature type="signal peptide" evidence="1">
    <location>
        <begin position="1"/>
        <end position="28"/>
    </location>
</feature>
<reference evidence="2" key="2">
    <citation type="submission" date="2018-05" db="EMBL/GenBank/DDBJ databases">
        <title>OmerRS3 (Oryza meridionalis Reference Sequence Version 3).</title>
        <authorList>
            <person name="Zhang J."/>
            <person name="Kudrna D."/>
            <person name="Lee S."/>
            <person name="Talag J."/>
            <person name="Welchert J."/>
            <person name="Wing R.A."/>
        </authorList>
    </citation>
    <scope>NUCLEOTIDE SEQUENCE [LARGE SCALE GENOMIC DNA]</scope>
    <source>
        <strain evidence="2">cv. OR44</strain>
    </source>
</reference>
<sequence>MITYEHNFFAAALMAACCSATIPATSSACYYYQSLLHASASQTIAGQCGSLDSCGRQGDRGQYVNHAKPG</sequence>
<keyword evidence="1" id="KW-0732">Signal</keyword>
<name>A0A0E0D4S1_9ORYZ</name>
<evidence type="ECO:0000256" key="1">
    <source>
        <dbReference type="SAM" id="SignalP"/>
    </source>
</evidence>
<feature type="chain" id="PRO_5002356566" description="Bifunctional inhibitor/plant lipid transfer protein/seed storage helical domain-containing protein" evidence="1">
    <location>
        <begin position="29"/>
        <end position="70"/>
    </location>
</feature>
<accession>A0A0E0D4S1</accession>
<evidence type="ECO:0000313" key="2">
    <source>
        <dbReference type="EnsemblPlants" id="OMERI03G26440.1"/>
    </source>
</evidence>
<dbReference type="AlphaFoldDB" id="A0A0E0D4S1"/>